<dbReference type="GO" id="GO:0030001">
    <property type="term" value="P:metal ion transport"/>
    <property type="evidence" value="ECO:0007669"/>
    <property type="project" value="InterPro"/>
</dbReference>
<proteinExistence type="inferred from homology"/>
<evidence type="ECO:0000313" key="7">
    <source>
        <dbReference type="EMBL" id="MBT0663889.1"/>
    </source>
</evidence>
<dbReference type="AlphaFoldDB" id="A0AAW4KYQ9"/>
<dbReference type="PANTHER" id="PTHR42953:SF3">
    <property type="entry name" value="HIGH-AFFINITY ZINC UPTAKE SYSTEM PROTEIN ZNUA"/>
    <property type="match status" value="1"/>
</dbReference>
<keyword evidence="2 4" id="KW-0813">Transport</keyword>
<dbReference type="InterPro" id="IPR006127">
    <property type="entry name" value="ZnuA-like"/>
</dbReference>
<dbReference type="SUPFAM" id="SSF53807">
    <property type="entry name" value="Helical backbone' metal receptor"/>
    <property type="match status" value="1"/>
</dbReference>
<name>A0AAW4KYQ9_9BACT</name>
<dbReference type="GO" id="GO:0007155">
    <property type="term" value="P:cell adhesion"/>
    <property type="evidence" value="ECO:0007669"/>
    <property type="project" value="InterPro"/>
</dbReference>
<dbReference type="InterPro" id="IPR006128">
    <property type="entry name" value="Lipoprotein_PsaA-like"/>
</dbReference>
<evidence type="ECO:0000256" key="1">
    <source>
        <dbReference type="ARBA" id="ARBA00011028"/>
    </source>
</evidence>
<accession>A0AAW4KYQ9</accession>
<keyword evidence="8" id="KW-1185">Reference proteome</keyword>
<evidence type="ECO:0000256" key="5">
    <source>
        <dbReference type="SAM" id="MobiDB-lite"/>
    </source>
</evidence>
<feature type="compositionally biased region" description="Basic and acidic residues" evidence="5">
    <location>
        <begin position="124"/>
        <end position="141"/>
    </location>
</feature>
<dbReference type="GO" id="GO:0046872">
    <property type="term" value="F:metal ion binding"/>
    <property type="evidence" value="ECO:0007669"/>
    <property type="project" value="InterPro"/>
</dbReference>
<comment type="similarity">
    <text evidence="1 4">Belongs to the bacterial solute-binding protein 9 family.</text>
</comment>
<gene>
    <name evidence="7" type="ORF">KI809_06195</name>
</gene>
<feature type="chain" id="PRO_5043924316" evidence="6">
    <location>
        <begin position="18"/>
        <end position="320"/>
    </location>
</feature>
<dbReference type="EMBL" id="JAHCVJ010000002">
    <property type="protein sequence ID" value="MBT0663889.1"/>
    <property type="molecule type" value="Genomic_DNA"/>
</dbReference>
<dbReference type="PANTHER" id="PTHR42953">
    <property type="entry name" value="HIGH-AFFINITY ZINC UPTAKE SYSTEM PROTEIN ZNUA-RELATED"/>
    <property type="match status" value="1"/>
</dbReference>
<dbReference type="Gene3D" id="3.40.50.1980">
    <property type="entry name" value="Nitrogenase molybdenum iron protein domain"/>
    <property type="match status" value="2"/>
</dbReference>
<dbReference type="CDD" id="cd01017">
    <property type="entry name" value="AdcA"/>
    <property type="match status" value="1"/>
</dbReference>
<sequence length="320" mass="34499">MRVGLALLLIVMTLSVAVGCKQKAAAPPSSDAGLSVVTTLFPLYDMARSICGDKATVRLLVPPGVEPHNFEPRPDDMVTISKAGLFIYTNRFMEPWVAKLISGIGSKQLTVVDASAGLSLHPAGADDHHEHAGHDTEEKGHAGGMDPHVWLDLENASKMVDTILAGVVSRDPANRSIYQANAESYKKRLEELDLRYAKTLGDCSSRALLHGGHYAFGYLARRYNLDYLAATGVTADAEPTPKRLAELVTQIRKLGIKAVFTEELVSPKLAETLAGETGAEVLRLHAGHNVSRDELARGVTFPAIMEQNLAALAKGLQCRQ</sequence>
<dbReference type="Proteomes" id="UP000811899">
    <property type="component" value="Unassembled WGS sequence"/>
</dbReference>
<feature type="signal peptide" evidence="6">
    <location>
        <begin position="1"/>
        <end position="17"/>
    </location>
</feature>
<dbReference type="PRINTS" id="PR00691">
    <property type="entry name" value="ADHESINB"/>
</dbReference>
<comment type="caution">
    <text evidence="7">The sequence shown here is derived from an EMBL/GenBank/DDBJ whole genome shotgun (WGS) entry which is preliminary data.</text>
</comment>
<evidence type="ECO:0000313" key="8">
    <source>
        <dbReference type="Proteomes" id="UP000811899"/>
    </source>
</evidence>
<evidence type="ECO:0000256" key="4">
    <source>
        <dbReference type="RuleBase" id="RU003512"/>
    </source>
</evidence>
<evidence type="ECO:0000256" key="3">
    <source>
        <dbReference type="ARBA" id="ARBA00022729"/>
    </source>
</evidence>
<evidence type="ECO:0000256" key="2">
    <source>
        <dbReference type="ARBA" id="ARBA00022448"/>
    </source>
</evidence>
<dbReference type="RefSeq" id="WP_214170667.1">
    <property type="nucleotide sequence ID" value="NZ_JAHCVJ010000002.1"/>
</dbReference>
<dbReference type="PROSITE" id="PS51257">
    <property type="entry name" value="PROKAR_LIPOPROTEIN"/>
    <property type="match status" value="1"/>
</dbReference>
<organism evidence="7 8">
    <name type="scientific">Geoanaerobacter pelophilus</name>
    <dbReference type="NCBI Taxonomy" id="60036"/>
    <lineage>
        <taxon>Bacteria</taxon>
        <taxon>Pseudomonadati</taxon>
        <taxon>Thermodesulfobacteriota</taxon>
        <taxon>Desulfuromonadia</taxon>
        <taxon>Geobacterales</taxon>
        <taxon>Geobacteraceae</taxon>
        <taxon>Geoanaerobacter</taxon>
    </lineage>
</organism>
<protein>
    <submittedName>
        <fullName evidence="7">Metal ABC transporter substrate-binding protein</fullName>
    </submittedName>
</protein>
<dbReference type="InterPro" id="IPR050492">
    <property type="entry name" value="Bact_metal-bind_prot9"/>
</dbReference>
<evidence type="ECO:0000256" key="6">
    <source>
        <dbReference type="SAM" id="SignalP"/>
    </source>
</evidence>
<dbReference type="InterPro" id="IPR006129">
    <property type="entry name" value="AdhesinB"/>
</dbReference>
<dbReference type="Pfam" id="PF01297">
    <property type="entry name" value="ZnuA"/>
    <property type="match status" value="1"/>
</dbReference>
<feature type="region of interest" description="Disordered" evidence="5">
    <location>
        <begin position="122"/>
        <end position="145"/>
    </location>
</feature>
<dbReference type="PRINTS" id="PR00690">
    <property type="entry name" value="ADHESNFAMILY"/>
</dbReference>
<reference evidence="7 8" key="1">
    <citation type="submission" date="2021-05" db="EMBL/GenBank/DDBJ databases">
        <title>The draft genome of Geobacter pelophilus DSM 12255.</title>
        <authorList>
            <person name="Xu Z."/>
            <person name="Masuda Y."/>
            <person name="Itoh H."/>
            <person name="Senoo K."/>
        </authorList>
    </citation>
    <scope>NUCLEOTIDE SEQUENCE [LARGE SCALE GENOMIC DNA]</scope>
    <source>
        <strain evidence="7 8">DSM 12255</strain>
    </source>
</reference>
<keyword evidence="3 6" id="KW-0732">Signal</keyword>